<dbReference type="EMBL" id="JABXBU010000015">
    <property type="protein sequence ID" value="KAF8788179.1"/>
    <property type="molecule type" value="Genomic_DNA"/>
</dbReference>
<accession>A0A8T0FFG8</accession>
<sequence length="325" mass="36466">MCITYHSQNNPIKNTITQQVVTGSNGVDEQKQRKSGVSDFIQSGEDCKTILEKCKWKSLENSKHIFLDSVESVVRNSRSNNNISGTVNLIVNPNLNLGSTELRNGMIHVSGNVMDENISLQMLSQIHRKNLKILTNVKVPFSSKYSLQQPVQSDENHDKIKDKCSENSNNEQLRTPSDSSYFNPISDVQGIEVQTNENASFTASLENVESSYRPETDQHETDEKMIVAAGLNGDSVQKQNVSDLSDLILVTMSLEDSKWKSLNNDKNIFIDSLECVVKKLQSHNSNISGTENFTVIHELPPGRKEPKNVKRQESEMINDEHSSLD</sequence>
<dbReference type="Proteomes" id="UP000807504">
    <property type="component" value="Unassembled WGS sequence"/>
</dbReference>
<evidence type="ECO:0000313" key="2">
    <source>
        <dbReference type="EMBL" id="KAF8788179.1"/>
    </source>
</evidence>
<dbReference type="AlphaFoldDB" id="A0A8T0FFG8"/>
<name>A0A8T0FFG8_ARGBR</name>
<gene>
    <name evidence="2" type="ORF">HNY73_009710</name>
</gene>
<evidence type="ECO:0000313" key="3">
    <source>
        <dbReference type="Proteomes" id="UP000807504"/>
    </source>
</evidence>
<feature type="compositionally biased region" description="Basic and acidic residues" evidence="1">
    <location>
        <begin position="154"/>
        <end position="165"/>
    </location>
</feature>
<proteinExistence type="predicted"/>
<comment type="caution">
    <text evidence="2">The sequence shown here is derived from an EMBL/GenBank/DDBJ whole genome shotgun (WGS) entry which is preliminary data.</text>
</comment>
<reference evidence="2" key="1">
    <citation type="journal article" date="2020" name="bioRxiv">
        <title>Chromosome-level reference genome of the European wasp spider Argiope bruennichi: a resource for studies on range expansion and evolutionary adaptation.</title>
        <authorList>
            <person name="Sheffer M.M."/>
            <person name="Hoppe A."/>
            <person name="Krehenwinkel H."/>
            <person name="Uhl G."/>
            <person name="Kuss A.W."/>
            <person name="Jensen L."/>
            <person name="Jensen C."/>
            <person name="Gillespie R.G."/>
            <person name="Hoff K.J."/>
            <person name="Prost S."/>
        </authorList>
    </citation>
    <scope>NUCLEOTIDE SEQUENCE</scope>
</reference>
<feature type="compositionally biased region" description="Basic and acidic residues" evidence="1">
    <location>
        <begin position="300"/>
        <end position="325"/>
    </location>
</feature>
<feature type="compositionally biased region" description="Polar residues" evidence="1">
    <location>
        <begin position="166"/>
        <end position="182"/>
    </location>
</feature>
<protein>
    <submittedName>
        <fullName evidence="2">Uncharacterized protein</fullName>
    </submittedName>
</protein>
<feature type="region of interest" description="Disordered" evidence="1">
    <location>
        <begin position="148"/>
        <end position="182"/>
    </location>
</feature>
<evidence type="ECO:0000256" key="1">
    <source>
        <dbReference type="SAM" id="MobiDB-lite"/>
    </source>
</evidence>
<reference evidence="2" key="2">
    <citation type="submission" date="2020-06" db="EMBL/GenBank/DDBJ databases">
        <authorList>
            <person name="Sheffer M."/>
        </authorList>
    </citation>
    <scope>NUCLEOTIDE SEQUENCE</scope>
</reference>
<organism evidence="2 3">
    <name type="scientific">Argiope bruennichi</name>
    <name type="common">Wasp spider</name>
    <name type="synonym">Aranea bruennichi</name>
    <dbReference type="NCBI Taxonomy" id="94029"/>
    <lineage>
        <taxon>Eukaryota</taxon>
        <taxon>Metazoa</taxon>
        <taxon>Ecdysozoa</taxon>
        <taxon>Arthropoda</taxon>
        <taxon>Chelicerata</taxon>
        <taxon>Arachnida</taxon>
        <taxon>Araneae</taxon>
        <taxon>Araneomorphae</taxon>
        <taxon>Entelegynae</taxon>
        <taxon>Araneoidea</taxon>
        <taxon>Araneidae</taxon>
        <taxon>Argiope</taxon>
    </lineage>
</organism>
<feature type="region of interest" description="Disordered" evidence="1">
    <location>
        <begin position="298"/>
        <end position="325"/>
    </location>
</feature>
<keyword evidence="3" id="KW-1185">Reference proteome</keyword>